<sequence length="326" mass="36724">MTSHRRGPWSQAEDGYLTQLVHTQGPLNWVRIASLINSRSPKQCRERYHQNLKPTLNHEPISPDEGLLIERLVSEIGKRWAEIARRLHGRSDNAVKNWWNGSMNRRRRLVVRRGTSSRAQEDYEESQEMESYSRHSGHHHQPLTITSPYSPGRRHIDQSLPSPVVSESSRAESVSNPPSLVSDSGSRHSTSPRGQPSPIISLPPPAGHSADDRRQSLPILHFPSSSYNSQSDAQNHSFSSRYAQGMKFAPRPNHPPPYAPPTSRWYDSAPPQQSKYRPSYSDAQPRMLQERAVASVQLPPIQSLSRLSVRTPESPANRMNIASVLG</sequence>
<evidence type="ECO:0000259" key="3">
    <source>
        <dbReference type="PROSITE" id="PS51294"/>
    </source>
</evidence>
<evidence type="ECO:0000256" key="1">
    <source>
        <dbReference type="SAM" id="MobiDB-lite"/>
    </source>
</evidence>
<dbReference type="GO" id="GO:0005634">
    <property type="term" value="C:nucleus"/>
    <property type="evidence" value="ECO:0007669"/>
    <property type="project" value="TreeGrafter"/>
</dbReference>
<dbReference type="Pfam" id="PF13921">
    <property type="entry name" value="Myb_DNA-bind_6"/>
    <property type="match status" value="1"/>
</dbReference>
<feature type="compositionally biased region" description="Low complexity" evidence="1">
    <location>
        <begin position="161"/>
        <end position="175"/>
    </location>
</feature>
<proteinExistence type="predicted"/>
<dbReference type="GO" id="GO:0000981">
    <property type="term" value="F:DNA-binding transcription factor activity, RNA polymerase II-specific"/>
    <property type="evidence" value="ECO:0007669"/>
    <property type="project" value="TreeGrafter"/>
</dbReference>
<dbReference type="PANTHER" id="PTHR45614">
    <property type="entry name" value="MYB PROTEIN-RELATED"/>
    <property type="match status" value="1"/>
</dbReference>
<dbReference type="OrthoDB" id="2143914at2759"/>
<dbReference type="GeneID" id="36288413"/>
<dbReference type="Proteomes" id="UP000077154">
    <property type="component" value="Unassembled WGS sequence"/>
</dbReference>
<name>A0A177A746_9PEZI</name>
<organism evidence="4">
    <name type="scientific">Pseudogymnoascus destructans</name>
    <dbReference type="NCBI Taxonomy" id="655981"/>
    <lineage>
        <taxon>Eukaryota</taxon>
        <taxon>Fungi</taxon>
        <taxon>Dikarya</taxon>
        <taxon>Ascomycota</taxon>
        <taxon>Pezizomycotina</taxon>
        <taxon>Leotiomycetes</taxon>
        <taxon>Thelebolales</taxon>
        <taxon>Thelebolaceae</taxon>
        <taxon>Pseudogymnoascus</taxon>
    </lineage>
</organism>
<dbReference type="VEuPathDB" id="FungiDB:GMDG_02112"/>
<dbReference type="Gene3D" id="1.10.10.60">
    <property type="entry name" value="Homeodomain-like"/>
    <property type="match status" value="2"/>
</dbReference>
<dbReference type="InterPro" id="IPR009057">
    <property type="entry name" value="Homeodomain-like_sf"/>
</dbReference>
<dbReference type="PROSITE" id="PS51294">
    <property type="entry name" value="HTH_MYB"/>
    <property type="match status" value="2"/>
</dbReference>
<dbReference type="eggNOG" id="KOG0048">
    <property type="taxonomic scope" value="Eukaryota"/>
</dbReference>
<feature type="compositionally biased region" description="Polar residues" evidence="1">
    <location>
        <begin position="176"/>
        <end position="194"/>
    </location>
</feature>
<feature type="domain" description="HTH myb-type" evidence="3">
    <location>
        <begin position="1"/>
        <end position="56"/>
    </location>
</feature>
<dbReference type="GO" id="GO:0045944">
    <property type="term" value="P:positive regulation of transcription by RNA polymerase II"/>
    <property type="evidence" value="ECO:0007669"/>
    <property type="project" value="TreeGrafter"/>
</dbReference>
<protein>
    <submittedName>
        <fullName evidence="4">Uncharacterized protein</fullName>
    </submittedName>
</protein>
<dbReference type="PANTHER" id="PTHR45614:SF25">
    <property type="entry name" value="MYB PROTEIN"/>
    <property type="match status" value="1"/>
</dbReference>
<dbReference type="InterPro" id="IPR017930">
    <property type="entry name" value="Myb_dom"/>
</dbReference>
<dbReference type="CDD" id="cd00167">
    <property type="entry name" value="SANT"/>
    <property type="match status" value="2"/>
</dbReference>
<evidence type="ECO:0000313" key="4">
    <source>
        <dbReference type="EMBL" id="OAF57965.1"/>
    </source>
</evidence>
<dbReference type="PROSITE" id="PS50090">
    <property type="entry name" value="MYB_LIKE"/>
    <property type="match status" value="2"/>
</dbReference>
<dbReference type="GO" id="GO:0000978">
    <property type="term" value="F:RNA polymerase II cis-regulatory region sequence-specific DNA binding"/>
    <property type="evidence" value="ECO:0007669"/>
    <property type="project" value="TreeGrafter"/>
</dbReference>
<dbReference type="SMART" id="SM00717">
    <property type="entry name" value="SANT"/>
    <property type="match status" value="2"/>
</dbReference>
<dbReference type="InterPro" id="IPR050560">
    <property type="entry name" value="MYB_TF"/>
</dbReference>
<dbReference type="InterPro" id="IPR001005">
    <property type="entry name" value="SANT/Myb"/>
</dbReference>
<feature type="domain" description="HTH myb-type" evidence="3">
    <location>
        <begin position="57"/>
        <end position="107"/>
    </location>
</feature>
<feature type="region of interest" description="Disordered" evidence="1">
    <location>
        <begin position="246"/>
        <end position="288"/>
    </location>
</feature>
<accession>A0A177A746</accession>
<feature type="domain" description="Myb-like" evidence="2">
    <location>
        <begin position="53"/>
        <end position="103"/>
    </location>
</feature>
<dbReference type="SUPFAM" id="SSF46689">
    <property type="entry name" value="Homeodomain-like"/>
    <property type="match status" value="1"/>
</dbReference>
<dbReference type="GO" id="GO:0000278">
    <property type="term" value="P:mitotic cell cycle"/>
    <property type="evidence" value="ECO:0007669"/>
    <property type="project" value="TreeGrafter"/>
</dbReference>
<feature type="domain" description="Myb-like" evidence="2">
    <location>
        <begin position="1"/>
        <end position="52"/>
    </location>
</feature>
<dbReference type="EMBL" id="KV441398">
    <property type="protein sequence ID" value="OAF57965.1"/>
    <property type="molecule type" value="Genomic_DNA"/>
</dbReference>
<dbReference type="AlphaFoldDB" id="A0A177A746"/>
<gene>
    <name evidence="4" type="ORF">VC83_05347</name>
</gene>
<dbReference type="RefSeq" id="XP_024323251.1">
    <property type="nucleotide sequence ID" value="XM_024468969.1"/>
</dbReference>
<evidence type="ECO:0000259" key="2">
    <source>
        <dbReference type="PROSITE" id="PS50090"/>
    </source>
</evidence>
<reference evidence="4" key="1">
    <citation type="submission" date="2016-03" db="EMBL/GenBank/DDBJ databases">
        <title>Updated assembly of Pseudogymnoascus destructans, the fungus causing white-nose syndrome of bats.</title>
        <authorList>
            <person name="Palmer J.M."/>
            <person name="Drees K.P."/>
            <person name="Foster J.T."/>
            <person name="Lindner D.L."/>
        </authorList>
    </citation>
    <scope>NUCLEOTIDE SEQUENCE [LARGE SCALE GENOMIC DNA]</scope>
    <source>
        <strain evidence="4">20631-21</strain>
    </source>
</reference>
<feature type="region of interest" description="Disordered" evidence="1">
    <location>
        <begin position="110"/>
        <end position="213"/>
    </location>
</feature>